<evidence type="ECO:0000256" key="1">
    <source>
        <dbReference type="ARBA" id="ARBA00012513"/>
    </source>
</evidence>
<feature type="compositionally biased region" description="Basic and acidic residues" evidence="10">
    <location>
        <begin position="382"/>
        <end position="398"/>
    </location>
</feature>
<dbReference type="InterPro" id="IPR033931">
    <property type="entry name" value="PDK1-typ_PH"/>
</dbReference>
<dbReference type="InterPro" id="IPR011993">
    <property type="entry name" value="PH-like_dom_sf"/>
</dbReference>
<dbReference type="Pfam" id="PF00169">
    <property type="entry name" value="PH"/>
    <property type="match status" value="1"/>
</dbReference>
<proteinExistence type="predicted"/>
<dbReference type="EC" id="2.7.11.1" evidence="1"/>
<dbReference type="Gene3D" id="3.30.200.20">
    <property type="entry name" value="Phosphorylase Kinase, domain 1"/>
    <property type="match status" value="1"/>
</dbReference>
<dbReference type="PROSITE" id="PS50003">
    <property type="entry name" value="PH_DOMAIN"/>
    <property type="match status" value="1"/>
</dbReference>
<keyword evidence="6 9" id="KW-0067">ATP-binding</keyword>
<dbReference type="InterPro" id="IPR008271">
    <property type="entry name" value="Ser/Thr_kinase_AS"/>
</dbReference>
<feature type="domain" description="Protein kinase" evidence="12">
    <location>
        <begin position="7"/>
        <end position="299"/>
    </location>
</feature>
<dbReference type="Pfam" id="PF14593">
    <property type="entry name" value="PH_3"/>
    <property type="match status" value="1"/>
</dbReference>
<dbReference type="InterPro" id="IPR001849">
    <property type="entry name" value="PH_domain"/>
</dbReference>
<dbReference type="InterPro" id="IPR000719">
    <property type="entry name" value="Prot_kinase_dom"/>
</dbReference>
<evidence type="ECO:0000256" key="8">
    <source>
        <dbReference type="ARBA" id="ARBA00048679"/>
    </source>
</evidence>
<evidence type="ECO:0000313" key="13">
    <source>
        <dbReference type="EMBL" id="KAJ8599327.1"/>
    </source>
</evidence>
<dbReference type="SMART" id="SM00233">
    <property type="entry name" value="PH"/>
    <property type="match status" value="2"/>
</dbReference>
<evidence type="ECO:0000256" key="10">
    <source>
        <dbReference type="SAM" id="MobiDB-lite"/>
    </source>
</evidence>
<dbReference type="AlphaFoldDB" id="A0AAD7U6S5"/>
<dbReference type="PANTHER" id="PTHR24356">
    <property type="entry name" value="SERINE/THREONINE-PROTEIN KINASE"/>
    <property type="match status" value="1"/>
</dbReference>
<sequence>MGGPGNYRFGRVLGEGAFAHVIHARSKSEGHDVAIKVMLKSHIEREGKHHAVMAEQAALRKCAECPHVITLERTFQDEEYLFFVLEYAAGGDLSRAIRRLQRAQGGLKPEMAAFYTAEVWLGLEFLHERGLAHRDLKPENVLLDASGRAKLADFGAILDASAAARPSKPLVEASDDGEGRRSKYVTHLSERHGSFEGTAEYVSPEVLQGEPTTTACDLWALGCLVFQLSTGRLPFRAPTDFLLWEKIIAYAEGRDDAALDTPASLSPAAEGLTRALLRKEGKDRLGAANGADLENHDFFGMVDWSRQRLGTVSPPYVPPKLDRLPDDKFCDFSMEFMLELDLRDDDDDDDDVIDAYEEDGEAPDQRQVIGFADGDVAMPHAFDDVDVANRGRREDPPPRRRRHSQPASSLSGGAASSSSAKPAAAGKRSSIFGSGTHSMRPPSSVATSASQTMLKGFEWQSVLDDDEKLVWRGIIWKRKGLVWRERIFLLSNRPRFAYFDAHCTPPEYKGEIAWTYSQPVYCRRRSQNHFDVVTDDRDYHLASFDVGADIWIKRIDATLNMQATRRLVEKKTYSAASSTTAVLPPKPPPSTPGGDSDDGEVLADDDVPDEVGALMKATRTPSHPGLRPPLRRDQVSQQTLLLDELPAVEGWLWKLGNPPSITGFKKRYAILRGIQLFYYREPPEQPNSANARPLRAPTGVVRCCGAKPSPSTRDDRFAFDIDAVGGRTLHCFVESQADRDKWLAALREVLDAREDYTIAQHDAAEF</sequence>
<keyword evidence="5" id="KW-0418">Kinase</keyword>
<feature type="region of interest" description="Disordered" evidence="10">
    <location>
        <begin position="578"/>
        <end position="605"/>
    </location>
</feature>
<evidence type="ECO:0000256" key="6">
    <source>
        <dbReference type="ARBA" id="ARBA00022840"/>
    </source>
</evidence>
<feature type="region of interest" description="Disordered" evidence="10">
    <location>
        <begin position="343"/>
        <end position="366"/>
    </location>
</feature>
<dbReference type="PROSITE" id="PS00107">
    <property type="entry name" value="PROTEIN_KINASE_ATP"/>
    <property type="match status" value="1"/>
</dbReference>
<feature type="compositionally biased region" description="Low complexity" evidence="10">
    <location>
        <begin position="405"/>
        <end position="430"/>
    </location>
</feature>
<dbReference type="GO" id="GO:0005524">
    <property type="term" value="F:ATP binding"/>
    <property type="evidence" value="ECO:0007669"/>
    <property type="project" value="UniProtKB-UniRule"/>
</dbReference>
<dbReference type="GO" id="GO:0004674">
    <property type="term" value="F:protein serine/threonine kinase activity"/>
    <property type="evidence" value="ECO:0007669"/>
    <property type="project" value="UniProtKB-KW"/>
</dbReference>
<dbReference type="GO" id="GO:0035556">
    <property type="term" value="P:intracellular signal transduction"/>
    <property type="evidence" value="ECO:0007669"/>
    <property type="project" value="TreeGrafter"/>
</dbReference>
<dbReference type="Proteomes" id="UP001230188">
    <property type="component" value="Unassembled WGS sequence"/>
</dbReference>
<feature type="compositionally biased region" description="Acidic residues" evidence="10">
    <location>
        <begin position="343"/>
        <end position="362"/>
    </location>
</feature>
<dbReference type="InterPro" id="IPR011009">
    <property type="entry name" value="Kinase-like_dom_sf"/>
</dbReference>
<dbReference type="Gene3D" id="1.10.510.10">
    <property type="entry name" value="Transferase(Phosphotransferase) domain 1"/>
    <property type="match status" value="1"/>
</dbReference>
<comment type="caution">
    <text evidence="13">The sequence shown here is derived from an EMBL/GenBank/DDBJ whole genome shotgun (WGS) entry which is preliminary data.</text>
</comment>
<evidence type="ECO:0000256" key="5">
    <source>
        <dbReference type="ARBA" id="ARBA00022777"/>
    </source>
</evidence>
<organism evidence="13 14">
    <name type="scientific">Chrysophaeum taylorii</name>
    <dbReference type="NCBI Taxonomy" id="2483200"/>
    <lineage>
        <taxon>Eukaryota</taxon>
        <taxon>Sar</taxon>
        <taxon>Stramenopiles</taxon>
        <taxon>Ochrophyta</taxon>
        <taxon>Pelagophyceae</taxon>
        <taxon>Pelagomonadales</taxon>
        <taxon>Pelagomonadaceae</taxon>
        <taxon>Chrysophaeum</taxon>
    </lineage>
</organism>
<dbReference type="Gene3D" id="2.30.29.30">
    <property type="entry name" value="Pleckstrin-homology domain (PH domain)/Phosphotyrosine-binding domain (PTB)"/>
    <property type="match status" value="2"/>
</dbReference>
<dbReference type="SMART" id="SM00220">
    <property type="entry name" value="S_TKc"/>
    <property type="match status" value="1"/>
</dbReference>
<dbReference type="FunFam" id="3.30.200.20:FF:000042">
    <property type="entry name" value="Aurora kinase A"/>
    <property type="match status" value="1"/>
</dbReference>
<dbReference type="Pfam" id="PF00069">
    <property type="entry name" value="Pkinase"/>
    <property type="match status" value="1"/>
</dbReference>
<comment type="catalytic activity">
    <reaction evidence="7">
        <text>L-threonyl-[protein] + ATP = O-phospho-L-threonyl-[protein] + ADP + H(+)</text>
        <dbReference type="Rhea" id="RHEA:46608"/>
        <dbReference type="Rhea" id="RHEA-COMP:11060"/>
        <dbReference type="Rhea" id="RHEA-COMP:11605"/>
        <dbReference type="ChEBI" id="CHEBI:15378"/>
        <dbReference type="ChEBI" id="CHEBI:30013"/>
        <dbReference type="ChEBI" id="CHEBI:30616"/>
        <dbReference type="ChEBI" id="CHEBI:61977"/>
        <dbReference type="ChEBI" id="CHEBI:456216"/>
        <dbReference type="EC" id="2.7.11.1"/>
    </reaction>
</comment>
<feature type="domain" description="PH" evidence="11">
    <location>
        <begin position="645"/>
        <end position="751"/>
    </location>
</feature>
<accession>A0AAD7U6S5</accession>
<dbReference type="InterPro" id="IPR050236">
    <property type="entry name" value="Ser_Thr_kinase_AGC"/>
</dbReference>
<keyword evidence="14" id="KW-1185">Reference proteome</keyword>
<reference evidence="13" key="1">
    <citation type="submission" date="2023-01" db="EMBL/GenBank/DDBJ databases">
        <title>Metagenome sequencing of chrysophaentin producing Chrysophaeum taylorii.</title>
        <authorList>
            <person name="Davison J."/>
            <person name="Bewley C."/>
        </authorList>
    </citation>
    <scope>NUCLEOTIDE SEQUENCE</scope>
    <source>
        <strain evidence="13">NIES-1699</strain>
    </source>
</reference>
<feature type="region of interest" description="Disordered" evidence="10">
    <location>
        <begin position="382"/>
        <end position="447"/>
    </location>
</feature>
<dbReference type="PROSITE" id="PS00108">
    <property type="entry name" value="PROTEIN_KINASE_ST"/>
    <property type="match status" value="1"/>
</dbReference>
<evidence type="ECO:0000256" key="2">
    <source>
        <dbReference type="ARBA" id="ARBA00022527"/>
    </source>
</evidence>
<dbReference type="PROSITE" id="PS50011">
    <property type="entry name" value="PROTEIN_KINASE_DOM"/>
    <property type="match status" value="1"/>
</dbReference>
<evidence type="ECO:0000259" key="12">
    <source>
        <dbReference type="PROSITE" id="PS50011"/>
    </source>
</evidence>
<evidence type="ECO:0000256" key="7">
    <source>
        <dbReference type="ARBA" id="ARBA00047899"/>
    </source>
</evidence>
<evidence type="ECO:0000313" key="14">
    <source>
        <dbReference type="Proteomes" id="UP001230188"/>
    </source>
</evidence>
<feature type="binding site" evidence="9">
    <location>
        <position position="36"/>
    </location>
    <ligand>
        <name>ATP</name>
        <dbReference type="ChEBI" id="CHEBI:30616"/>
    </ligand>
</feature>
<keyword evidence="3" id="KW-0808">Transferase</keyword>
<feature type="compositionally biased region" description="Acidic residues" evidence="10">
    <location>
        <begin position="595"/>
        <end position="605"/>
    </location>
</feature>
<name>A0AAD7U6S5_9STRA</name>
<dbReference type="EMBL" id="JAQMWT010000572">
    <property type="protein sequence ID" value="KAJ8599327.1"/>
    <property type="molecule type" value="Genomic_DNA"/>
</dbReference>
<comment type="catalytic activity">
    <reaction evidence="8">
        <text>L-seryl-[protein] + ATP = O-phospho-L-seryl-[protein] + ADP + H(+)</text>
        <dbReference type="Rhea" id="RHEA:17989"/>
        <dbReference type="Rhea" id="RHEA-COMP:9863"/>
        <dbReference type="Rhea" id="RHEA-COMP:11604"/>
        <dbReference type="ChEBI" id="CHEBI:15378"/>
        <dbReference type="ChEBI" id="CHEBI:29999"/>
        <dbReference type="ChEBI" id="CHEBI:30616"/>
        <dbReference type="ChEBI" id="CHEBI:83421"/>
        <dbReference type="ChEBI" id="CHEBI:456216"/>
        <dbReference type="EC" id="2.7.11.1"/>
    </reaction>
</comment>
<gene>
    <name evidence="13" type="ORF">CTAYLR_005351</name>
</gene>
<keyword evidence="4 9" id="KW-0547">Nucleotide-binding</keyword>
<dbReference type="InterPro" id="IPR017441">
    <property type="entry name" value="Protein_kinase_ATP_BS"/>
</dbReference>
<evidence type="ECO:0000259" key="11">
    <source>
        <dbReference type="PROSITE" id="PS50003"/>
    </source>
</evidence>
<evidence type="ECO:0000256" key="9">
    <source>
        <dbReference type="PROSITE-ProRule" id="PRU10141"/>
    </source>
</evidence>
<dbReference type="SUPFAM" id="SSF56112">
    <property type="entry name" value="Protein kinase-like (PK-like)"/>
    <property type="match status" value="1"/>
</dbReference>
<keyword evidence="2" id="KW-0723">Serine/threonine-protein kinase</keyword>
<protein>
    <recommendedName>
        <fullName evidence="1">non-specific serine/threonine protein kinase</fullName>
        <ecNumber evidence="1">2.7.11.1</ecNumber>
    </recommendedName>
</protein>
<dbReference type="CDD" id="cd00821">
    <property type="entry name" value="PH"/>
    <property type="match status" value="1"/>
</dbReference>
<evidence type="ECO:0000256" key="3">
    <source>
        <dbReference type="ARBA" id="ARBA00022679"/>
    </source>
</evidence>
<dbReference type="SUPFAM" id="SSF50729">
    <property type="entry name" value="PH domain-like"/>
    <property type="match status" value="2"/>
</dbReference>
<dbReference type="PANTHER" id="PTHR24356:SF163">
    <property type="entry name" value="3-PHOSPHOINOSITIDE-DEPENDENT PROTEIN KINASE 1-RELATED"/>
    <property type="match status" value="1"/>
</dbReference>
<evidence type="ECO:0000256" key="4">
    <source>
        <dbReference type="ARBA" id="ARBA00022741"/>
    </source>
</evidence>